<gene>
    <name evidence="1" type="ORF">HC138_01865</name>
</gene>
<proteinExistence type="predicted"/>
<dbReference type="EMBL" id="JAAUVV010000002">
    <property type="protein sequence ID" value="NJJ03130.1"/>
    <property type="molecule type" value="Genomic_DNA"/>
</dbReference>
<dbReference type="RefSeq" id="WP_167615737.1">
    <property type="nucleotide sequence ID" value="NZ_JAAUVV010000002.1"/>
</dbReference>
<dbReference type="AlphaFoldDB" id="A0AAP6XHK0"/>
<name>A0AAP6XHK0_9CORY</name>
<protein>
    <submittedName>
        <fullName evidence="1">Uncharacterized protein</fullName>
    </submittedName>
</protein>
<dbReference type="Proteomes" id="UP000591626">
    <property type="component" value="Unassembled WGS sequence"/>
</dbReference>
<evidence type="ECO:0000313" key="2">
    <source>
        <dbReference type="Proteomes" id="UP000591626"/>
    </source>
</evidence>
<sequence length="162" mass="18606">MTTPLSPELVIYMMENGYRQVEIAREYNVSRQYIHQLAKQAGYTSPITTVQENLPWDVDPALTKNATFVAFRLIGHEMVAPGKLTNESRERANGLIKRLLQFDVVIDYDPSYPPIMGLTNTPGFAYLPRTASDENFLMKIKPETRITPLGQKIWRMPTELFR</sequence>
<evidence type="ECO:0000313" key="1">
    <source>
        <dbReference type="EMBL" id="NJJ03130.1"/>
    </source>
</evidence>
<reference evidence="1 2" key="1">
    <citation type="submission" date="2020-03" db="EMBL/GenBank/DDBJ databases">
        <title>Draft genome sequences of bacterial isolates from the female urobiome.</title>
        <authorList>
            <person name="Miller-Ensminger T."/>
            <person name="Wolfe A.J."/>
            <person name="Putonti C."/>
        </authorList>
    </citation>
    <scope>NUCLEOTIDE SEQUENCE [LARGE SCALE GENOMIC DNA]</scope>
    <source>
        <strain evidence="1 2">UMB8490</strain>
    </source>
</reference>
<comment type="caution">
    <text evidence="1">The sequence shown here is derived from an EMBL/GenBank/DDBJ whole genome shotgun (WGS) entry which is preliminary data.</text>
</comment>
<organism evidence="1 2">
    <name type="scientific">Corynebacterium coyleae</name>
    <dbReference type="NCBI Taxonomy" id="53374"/>
    <lineage>
        <taxon>Bacteria</taxon>
        <taxon>Bacillati</taxon>
        <taxon>Actinomycetota</taxon>
        <taxon>Actinomycetes</taxon>
        <taxon>Mycobacteriales</taxon>
        <taxon>Corynebacteriaceae</taxon>
        <taxon>Corynebacterium</taxon>
    </lineage>
</organism>
<accession>A0AAP6XHK0</accession>